<dbReference type="InterPro" id="IPR045851">
    <property type="entry name" value="AMP-bd_C_sf"/>
</dbReference>
<evidence type="ECO:0000256" key="7">
    <source>
        <dbReference type="ARBA" id="ARBA00023136"/>
    </source>
</evidence>
<evidence type="ECO:0000313" key="13">
    <source>
        <dbReference type="Proteomes" id="UP000595917"/>
    </source>
</evidence>
<dbReference type="RefSeq" id="WP_215624719.1">
    <property type="nucleotide sequence ID" value="NZ_CP067089.2"/>
</dbReference>
<keyword evidence="8" id="KW-0975">Bacterial flagellum</keyword>
<feature type="transmembrane region" description="Helical" evidence="9">
    <location>
        <begin position="21"/>
        <end position="44"/>
    </location>
</feature>
<dbReference type="AlphaFoldDB" id="A0A7T8B7D8"/>
<evidence type="ECO:0000256" key="5">
    <source>
        <dbReference type="ARBA" id="ARBA00022692"/>
    </source>
</evidence>
<proteinExistence type="inferred from homology"/>
<feature type="domain" description="Flagellar M-ring C-terminal" evidence="11">
    <location>
        <begin position="260"/>
        <end position="450"/>
    </location>
</feature>
<keyword evidence="12" id="KW-0966">Cell projection</keyword>
<dbReference type="InterPro" id="IPR006182">
    <property type="entry name" value="FliF_N_dom"/>
</dbReference>
<evidence type="ECO:0000256" key="6">
    <source>
        <dbReference type="ARBA" id="ARBA00022989"/>
    </source>
</evidence>
<evidence type="ECO:0000256" key="8">
    <source>
        <dbReference type="ARBA" id="ARBA00023143"/>
    </source>
</evidence>
<sequence>MNEWIKKFLAQIKALWGKWSLAQRLILIGIALAAVVGVAALVMVSSAPSMVPVIDAPIRDEDARDRIITRINQEGIKTSVSSTGTIMVPDEKTARRMRSILIREDLIPTGTDPWAIFDRERWSITDFERNVNLQRAITQMVTDHIKALDDVDDANVTIVMPERELFTADQNPVTASVIIIPRPGSDITENRKKVEGIQKILKFAVEGLRDDNIVITDQRGMVLNDFTGMAAMDRLNLIEREQKITQQLEAKYRAIILSSLQGTYTNDRVRDLNIKIDMDMSKKAISTSEFYPITIKERTPGLPYDDSELVQSITRSRSTSSTAWEGTGFMPEGPAGVEGQTPPAFKDMQNLFGSVSQETLTHNEEINSRSIEEEKSPSIDRVTISVNVDGQWKWKYNEKGDPVVLPDGSIEREYIPVPNDDLRKIQGLIQDAIGYDQARGDSVTVHNIAFDRTGQFAAEDAAFFRQKQVQTTVMFFLSGLAILLVSFIIFRLISRELERRRRLREEELSRQHQMMRESALRQAEEEGVEVSMSVEERKRMELQENAINLAKEHPEDVAQLIRTWLLEE</sequence>
<feature type="domain" description="Flagellar M-ring N-terminal" evidence="10">
    <location>
        <begin position="61"/>
        <end position="224"/>
    </location>
</feature>
<dbReference type="Gene3D" id="3.30.300.30">
    <property type="match status" value="1"/>
</dbReference>
<evidence type="ECO:0000256" key="4">
    <source>
        <dbReference type="ARBA" id="ARBA00022475"/>
    </source>
</evidence>
<keyword evidence="6 9" id="KW-1133">Transmembrane helix</keyword>
<dbReference type="PRINTS" id="PR01009">
    <property type="entry name" value="FLGMRINGFLIF"/>
</dbReference>
<evidence type="ECO:0000256" key="1">
    <source>
        <dbReference type="ARBA" id="ARBA00004117"/>
    </source>
</evidence>
<evidence type="ECO:0000313" key="12">
    <source>
        <dbReference type="EMBL" id="QQO07414.1"/>
    </source>
</evidence>
<evidence type="ECO:0000256" key="3">
    <source>
        <dbReference type="ARBA" id="ARBA00007971"/>
    </source>
</evidence>
<protein>
    <submittedName>
        <fullName evidence="12">Flagellar M-ring protein FliF</fullName>
    </submittedName>
</protein>
<name>A0A7T8B7D8_9SPIR</name>
<keyword evidence="7 9" id="KW-0472">Membrane</keyword>
<dbReference type="InterPro" id="IPR043427">
    <property type="entry name" value="YscJ/FliF"/>
</dbReference>
<dbReference type="Proteomes" id="UP000595917">
    <property type="component" value="Chromosome"/>
</dbReference>
<keyword evidence="13" id="KW-1185">Reference proteome</keyword>
<keyword evidence="12" id="KW-0969">Cilium</keyword>
<keyword evidence="5 9" id="KW-0812">Transmembrane</keyword>
<keyword evidence="12" id="KW-0282">Flagellum</keyword>
<dbReference type="NCBIfam" id="TIGR00206">
    <property type="entry name" value="fliF"/>
    <property type="match status" value="1"/>
</dbReference>
<dbReference type="InterPro" id="IPR013556">
    <property type="entry name" value="Flag_M-ring_C"/>
</dbReference>
<dbReference type="GO" id="GO:0009431">
    <property type="term" value="C:bacterial-type flagellum basal body, MS ring"/>
    <property type="evidence" value="ECO:0007669"/>
    <property type="project" value="InterPro"/>
</dbReference>
<feature type="transmembrane region" description="Helical" evidence="9">
    <location>
        <begin position="473"/>
        <end position="494"/>
    </location>
</feature>
<dbReference type="KEGG" id="bhc:JFL75_10610"/>
<dbReference type="EMBL" id="CP067089">
    <property type="protein sequence ID" value="QQO07414.1"/>
    <property type="molecule type" value="Genomic_DNA"/>
</dbReference>
<keyword evidence="4" id="KW-1003">Cell membrane</keyword>
<evidence type="ECO:0000259" key="11">
    <source>
        <dbReference type="Pfam" id="PF08345"/>
    </source>
</evidence>
<dbReference type="Pfam" id="PF01514">
    <property type="entry name" value="YscJ_FliF"/>
    <property type="match status" value="1"/>
</dbReference>
<comment type="subcellular location">
    <subcellularLocation>
        <location evidence="1">Bacterial flagellum basal body</location>
    </subcellularLocation>
    <subcellularLocation>
        <location evidence="2">Cell membrane</location>
        <topology evidence="2">Multi-pass membrane protein</topology>
    </subcellularLocation>
</comment>
<accession>A0A7T8B7D8</accession>
<dbReference type="PANTHER" id="PTHR30046">
    <property type="entry name" value="FLAGELLAR M-RING PROTEIN"/>
    <property type="match status" value="1"/>
</dbReference>
<evidence type="ECO:0000256" key="9">
    <source>
        <dbReference type="SAM" id="Phobius"/>
    </source>
</evidence>
<dbReference type="InterPro" id="IPR000067">
    <property type="entry name" value="FlgMring_FliF"/>
</dbReference>
<dbReference type="GO" id="GO:0005886">
    <property type="term" value="C:plasma membrane"/>
    <property type="evidence" value="ECO:0007669"/>
    <property type="project" value="UniProtKB-SubCell"/>
</dbReference>
<dbReference type="GO" id="GO:0071973">
    <property type="term" value="P:bacterial-type flagellum-dependent cell motility"/>
    <property type="evidence" value="ECO:0007669"/>
    <property type="project" value="InterPro"/>
</dbReference>
<dbReference type="Pfam" id="PF08345">
    <property type="entry name" value="YscJ_FliF_C"/>
    <property type="match status" value="1"/>
</dbReference>
<dbReference type="GO" id="GO:0003774">
    <property type="term" value="F:cytoskeletal motor activity"/>
    <property type="evidence" value="ECO:0007669"/>
    <property type="project" value="InterPro"/>
</dbReference>
<comment type="similarity">
    <text evidence="3">Belongs to the FliF family.</text>
</comment>
<reference evidence="12" key="1">
    <citation type="submission" date="2021-01" db="EMBL/GenBank/DDBJ databases">
        <title>Description of Breznakiella homolactica.</title>
        <authorList>
            <person name="Song Y."/>
            <person name="Brune A."/>
        </authorList>
    </citation>
    <scope>NUCLEOTIDE SEQUENCE</scope>
    <source>
        <strain evidence="12">RmG30</strain>
    </source>
</reference>
<gene>
    <name evidence="12" type="primary">fliF</name>
    <name evidence="12" type="ORF">JFL75_10610</name>
</gene>
<organism evidence="12 13">
    <name type="scientific">Breznakiella homolactica</name>
    <dbReference type="NCBI Taxonomy" id="2798577"/>
    <lineage>
        <taxon>Bacteria</taxon>
        <taxon>Pseudomonadati</taxon>
        <taxon>Spirochaetota</taxon>
        <taxon>Spirochaetia</taxon>
        <taxon>Spirochaetales</taxon>
        <taxon>Breznakiellaceae</taxon>
        <taxon>Breznakiella</taxon>
    </lineage>
</organism>
<evidence type="ECO:0000259" key="10">
    <source>
        <dbReference type="Pfam" id="PF01514"/>
    </source>
</evidence>
<evidence type="ECO:0000256" key="2">
    <source>
        <dbReference type="ARBA" id="ARBA00004651"/>
    </source>
</evidence>
<dbReference type="PANTHER" id="PTHR30046:SF0">
    <property type="entry name" value="FLAGELLAR M-RING PROTEIN"/>
    <property type="match status" value="1"/>
</dbReference>